<protein>
    <submittedName>
        <fullName evidence="1">Uncharacterized protein</fullName>
    </submittedName>
</protein>
<evidence type="ECO:0000313" key="1">
    <source>
        <dbReference type="EMBL" id="AGU14571.1"/>
    </source>
</evidence>
<dbReference type="AlphaFoldDB" id="U3GX63"/>
<dbReference type="Proteomes" id="UP000016943">
    <property type="component" value="Chromosome"/>
</dbReference>
<evidence type="ECO:0000313" key="2">
    <source>
        <dbReference type="Proteomes" id="UP000016943"/>
    </source>
</evidence>
<dbReference type="KEGG" id="caz:CARG_02010"/>
<gene>
    <name evidence="1" type="ORF">CARG_02010</name>
</gene>
<proteinExistence type="predicted"/>
<dbReference type="NCBIfam" id="NF040618">
    <property type="entry name" value="PPA1309_fam"/>
    <property type="match status" value="1"/>
</dbReference>
<dbReference type="InterPro" id="IPR047681">
    <property type="entry name" value="PPA1309-like"/>
</dbReference>
<accession>U3GX63</accession>
<name>U3GX63_9CORY</name>
<keyword evidence="2" id="KW-1185">Reference proteome</keyword>
<dbReference type="EMBL" id="CP006365">
    <property type="protein sequence ID" value="AGU14571.1"/>
    <property type="molecule type" value="Genomic_DNA"/>
</dbReference>
<dbReference type="STRING" id="1348662.CARG_02010"/>
<sequence length="201" mass="21685">MSDEVNEFLGSSPELFQPVELSAQALNRAMLEAVEFVHAEGWDNRPVLFALVPARILMQATGEMFGDDADVSPLSLIIQEAIPEHIRPGSDELGDYLARIAWPEEVAGVILAQEIEFLDSSADDSDDAVGVAAERRPARIFSGVLRSQEQLTLLQLRPTEEELAAAGPFAEDNIELKGGPGVAPGVIKVLSHTLLASPEDM</sequence>
<reference evidence="1 2" key="1">
    <citation type="journal article" date="2013" name="Genome Announc.">
        <title>Whole-Genome Sequence of the Clinical Strain Corynebacterium argentoratense DSM 44202, Isolated from a Human Throat Specimen.</title>
        <authorList>
            <person name="Bomholt C."/>
            <person name="Glaub A."/>
            <person name="Gravermann K."/>
            <person name="Albersmeier A."/>
            <person name="Brinkrolf K."/>
            <person name="Ruckert C."/>
            <person name="Tauch A."/>
        </authorList>
    </citation>
    <scope>NUCLEOTIDE SEQUENCE [LARGE SCALE GENOMIC DNA]</scope>
    <source>
        <strain evidence="1">DSM 44202</strain>
    </source>
</reference>
<dbReference type="PATRIC" id="fig|1348662.3.peg.397"/>
<dbReference type="eggNOG" id="ENOG5031FWQ">
    <property type="taxonomic scope" value="Bacteria"/>
</dbReference>
<dbReference type="HOGENOM" id="CLU_094573_1_0_11"/>
<organism evidence="1 2">
    <name type="scientific">Corynebacterium argentoratense DSM 44202</name>
    <dbReference type="NCBI Taxonomy" id="1348662"/>
    <lineage>
        <taxon>Bacteria</taxon>
        <taxon>Bacillati</taxon>
        <taxon>Actinomycetota</taxon>
        <taxon>Actinomycetes</taxon>
        <taxon>Mycobacteriales</taxon>
        <taxon>Corynebacteriaceae</taxon>
        <taxon>Corynebacterium</taxon>
    </lineage>
</organism>